<evidence type="ECO:0000256" key="3">
    <source>
        <dbReference type="ARBA" id="ARBA00023251"/>
    </source>
</evidence>
<evidence type="ECO:0000313" key="5">
    <source>
        <dbReference type="EMBL" id="TNJ68087.1"/>
    </source>
</evidence>
<keyword evidence="6" id="KW-1185">Reference proteome</keyword>
<accession>A0A5C4THN7</accession>
<keyword evidence="3" id="KW-0046">Antibiotic resistance</keyword>
<dbReference type="SUPFAM" id="SSF54593">
    <property type="entry name" value="Glyoxalase/Bleomycin resistance protein/Dihydroxybiphenyl dioxygenase"/>
    <property type="match status" value="1"/>
</dbReference>
<dbReference type="Proteomes" id="UP000307943">
    <property type="component" value="Unassembled WGS sequence"/>
</dbReference>
<protein>
    <recommendedName>
        <fullName evidence="2">Bleomycin resistance protein</fullName>
    </recommendedName>
</protein>
<organism evidence="5 6">
    <name type="scientific">Paenibacillus hemerocallicola</name>
    <dbReference type="NCBI Taxonomy" id="1172614"/>
    <lineage>
        <taxon>Bacteria</taxon>
        <taxon>Bacillati</taxon>
        <taxon>Bacillota</taxon>
        <taxon>Bacilli</taxon>
        <taxon>Bacillales</taxon>
        <taxon>Paenibacillaceae</taxon>
        <taxon>Paenibacillus</taxon>
    </lineage>
</organism>
<feature type="domain" description="VOC" evidence="4">
    <location>
        <begin position="1"/>
        <end position="117"/>
    </location>
</feature>
<sequence>MGRIIPILRMFDEEKTKQFYLEFLEFNMDWEHRFDDSAPLYMQVSSGPCALHLSEHFGDGSPGAAIRIELAGIEAFHAKLLDKRYKHARPGLEKTPWNTAECSIQDPAGNRIIFYENL</sequence>
<dbReference type="OrthoDB" id="9803104at2"/>
<dbReference type="EMBL" id="VDCQ01000002">
    <property type="protein sequence ID" value="TNJ68087.1"/>
    <property type="molecule type" value="Genomic_DNA"/>
</dbReference>
<dbReference type="InterPro" id="IPR000335">
    <property type="entry name" value="Bleomycin-R"/>
</dbReference>
<gene>
    <name evidence="5" type="ORF">FE784_02635</name>
</gene>
<comment type="caution">
    <text evidence="5">The sequence shown here is derived from an EMBL/GenBank/DDBJ whole genome shotgun (WGS) entry which is preliminary data.</text>
</comment>
<dbReference type="PROSITE" id="PS51819">
    <property type="entry name" value="VOC"/>
    <property type="match status" value="1"/>
</dbReference>
<dbReference type="InterPro" id="IPR029068">
    <property type="entry name" value="Glyas_Bleomycin-R_OHBP_Dase"/>
</dbReference>
<name>A0A5C4THN7_9BACL</name>
<dbReference type="Pfam" id="PF19581">
    <property type="entry name" value="Glyoxalase_7"/>
    <property type="match status" value="1"/>
</dbReference>
<dbReference type="Gene3D" id="3.10.180.10">
    <property type="entry name" value="2,3-Dihydroxybiphenyl 1,2-Dioxygenase, domain 1"/>
    <property type="match status" value="1"/>
</dbReference>
<evidence type="ECO:0000259" key="4">
    <source>
        <dbReference type="PROSITE" id="PS51819"/>
    </source>
</evidence>
<evidence type="ECO:0000313" key="6">
    <source>
        <dbReference type="Proteomes" id="UP000307943"/>
    </source>
</evidence>
<dbReference type="CDD" id="cd08349">
    <property type="entry name" value="BLMA_like"/>
    <property type="match status" value="1"/>
</dbReference>
<dbReference type="InterPro" id="IPR037523">
    <property type="entry name" value="VOC_core"/>
</dbReference>
<comment type="similarity">
    <text evidence="1">Belongs to the bleomycin resistance protein family.</text>
</comment>
<reference evidence="5 6" key="1">
    <citation type="submission" date="2019-05" db="EMBL/GenBank/DDBJ databases">
        <title>We sequenced the genome of Paenibacillus hemerocallicola KCTC 33185 for further insight into its adaptation and study the phylogeny of Paenibacillus.</title>
        <authorList>
            <person name="Narsing Rao M.P."/>
        </authorList>
    </citation>
    <scope>NUCLEOTIDE SEQUENCE [LARGE SCALE GENOMIC DNA]</scope>
    <source>
        <strain evidence="5 6">KCTC 33185</strain>
    </source>
</reference>
<dbReference type="GO" id="GO:0046677">
    <property type="term" value="P:response to antibiotic"/>
    <property type="evidence" value="ECO:0007669"/>
    <property type="project" value="UniProtKB-KW"/>
</dbReference>
<evidence type="ECO:0000256" key="2">
    <source>
        <dbReference type="ARBA" id="ARBA00021572"/>
    </source>
</evidence>
<evidence type="ECO:0000256" key="1">
    <source>
        <dbReference type="ARBA" id="ARBA00011051"/>
    </source>
</evidence>
<dbReference type="AlphaFoldDB" id="A0A5C4THN7"/>
<proteinExistence type="inferred from homology"/>